<dbReference type="Proteomes" id="UP000184510">
    <property type="component" value="Unassembled WGS sequence"/>
</dbReference>
<dbReference type="RefSeq" id="WP_143184586.1">
    <property type="nucleotide sequence ID" value="NZ_FQYR01000005.1"/>
</dbReference>
<accession>A0A1M6NZ86</accession>
<reference evidence="1 2" key="1">
    <citation type="submission" date="2016-11" db="EMBL/GenBank/DDBJ databases">
        <authorList>
            <person name="Jaros S."/>
            <person name="Januszkiewicz K."/>
            <person name="Wedrychowicz H."/>
        </authorList>
    </citation>
    <scope>NUCLEOTIDE SEQUENCE [LARGE SCALE GENOMIC DNA]</scope>
    <source>
        <strain evidence="1 2">DSM 18772</strain>
    </source>
</reference>
<sequence>MTSQDGVKAVMLSGTRASVIMNDDKTLDEESVKKAITGKGLKFESFEAKEMAVPKAEYVLAVTGAT</sequence>
<organism evidence="1 2">
    <name type="scientific">Rubritalea squalenifaciens DSM 18772</name>
    <dbReference type="NCBI Taxonomy" id="1123071"/>
    <lineage>
        <taxon>Bacteria</taxon>
        <taxon>Pseudomonadati</taxon>
        <taxon>Verrucomicrobiota</taxon>
        <taxon>Verrucomicrobiia</taxon>
        <taxon>Verrucomicrobiales</taxon>
        <taxon>Rubritaleaceae</taxon>
        <taxon>Rubritalea</taxon>
    </lineage>
</organism>
<keyword evidence="2" id="KW-1185">Reference proteome</keyword>
<dbReference type="AlphaFoldDB" id="A0A1M6NZ86"/>
<gene>
    <name evidence="1" type="ORF">SAMN02745181_3025</name>
</gene>
<protein>
    <submittedName>
        <fullName evidence="1">Uncharacterized protein</fullName>
    </submittedName>
</protein>
<dbReference type="EMBL" id="FQYR01000005">
    <property type="protein sequence ID" value="SHK01025.1"/>
    <property type="molecule type" value="Genomic_DNA"/>
</dbReference>
<evidence type="ECO:0000313" key="2">
    <source>
        <dbReference type="Proteomes" id="UP000184510"/>
    </source>
</evidence>
<dbReference type="InParanoid" id="A0A1M6NZ86"/>
<evidence type="ECO:0000313" key="1">
    <source>
        <dbReference type="EMBL" id="SHK01025.1"/>
    </source>
</evidence>
<name>A0A1M6NZ86_9BACT</name>
<dbReference type="STRING" id="1123071.SAMN02745181_3025"/>
<proteinExistence type="predicted"/>